<feature type="compositionally biased region" description="Basic and acidic residues" evidence="1">
    <location>
        <begin position="288"/>
        <end position="308"/>
    </location>
</feature>
<feature type="compositionally biased region" description="Basic and acidic residues" evidence="1">
    <location>
        <begin position="346"/>
        <end position="360"/>
    </location>
</feature>
<dbReference type="PANTHER" id="PTHR31286">
    <property type="entry name" value="GLYCINE-RICH CELL WALL STRUCTURAL PROTEIN 1.8-LIKE"/>
    <property type="match status" value="1"/>
</dbReference>
<organism evidence="2 3">
    <name type="scientific">Artemisia annua</name>
    <name type="common">Sweet wormwood</name>
    <dbReference type="NCBI Taxonomy" id="35608"/>
    <lineage>
        <taxon>Eukaryota</taxon>
        <taxon>Viridiplantae</taxon>
        <taxon>Streptophyta</taxon>
        <taxon>Embryophyta</taxon>
        <taxon>Tracheophyta</taxon>
        <taxon>Spermatophyta</taxon>
        <taxon>Magnoliopsida</taxon>
        <taxon>eudicotyledons</taxon>
        <taxon>Gunneridae</taxon>
        <taxon>Pentapetalae</taxon>
        <taxon>asterids</taxon>
        <taxon>campanulids</taxon>
        <taxon>Asterales</taxon>
        <taxon>Asteraceae</taxon>
        <taxon>Asteroideae</taxon>
        <taxon>Anthemideae</taxon>
        <taxon>Artemisiinae</taxon>
        <taxon>Artemisia</taxon>
    </lineage>
</organism>
<dbReference type="InterPro" id="IPR040256">
    <property type="entry name" value="At4g02000-like"/>
</dbReference>
<feature type="compositionally biased region" description="Basic residues" evidence="1">
    <location>
        <begin position="1"/>
        <end position="12"/>
    </location>
</feature>
<comment type="caution">
    <text evidence="2">The sequence shown here is derived from an EMBL/GenBank/DDBJ whole genome shotgun (WGS) entry which is preliminary data.</text>
</comment>
<proteinExistence type="predicted"/>
<feature type="region of interest" description="Disordered" evidence="1">
    <location>
        <begin position="1"/>
        <end position="60"/>
    </location>
</feature>
<dbReference type="OrthoDB" id="1302471at2759"/>
<accession>A0A2U1KK48</accession>
<evidence type="ECO:0000313" key="2">
    <source>
        <dbReference type="EMBL" id="PWA37129.1"/>
    </source>
</evidence>
<feature type="compositionally biased region" description="Polar residues" evidence="1">
    <location>
        <begin position="310"/>
        <end position="320"/>
    </location>
</feature>
<sequence length="492" mass="55322">MSTKRRPKRKTKLPNSLKDTDYELLSKRSNDTKYDETEIDGNLGEKVESRVDDSKGSKKVDRRQVEDVECLISDGSSVRDKGCLNTGEFPTIGESMGKKGVSMSKVGCVEDNGSNVENTGVQKGVQSVNDTDVNKSVDCTVSNTVPLTLCNTEVNNSECNGTCNTSDNNEAMENGNGDIDNRPKTFVDVTNAIASSLGNPLIMDKVTAKMCSEGTGNIGFARVLVEIKADREFKDKIEICYKGNGQMIKNSKFVDVEYSWKPPRCSHCKVYGHNDSTCRMRINVESVDSDKNNQSKETNNRDGPKEVKQGNGSKGVTQNKGFKGFKNRMEYKPVKKKPNTDVNTQAKDKHENKLDTENHKNTMGSNSPGTPKNSWKVDKSAIEELRRSANKYAVLEEIDENEVYGAKWKDSVDKYVKYQRQPSKEEAKLWTDEMHKYFKEQWSEIWDKECVEEDVYKEENGMAKSMTLNELNGNESDILHKGNHKNSLLCQH</sequence>
<reference evidence="2 3" key="1">
    <citation type="journal article" date="2018" name="Mol. Plant">
        <title>The genome of Artemisia annua provides insight into the evolution of Asteraceae family and artemisinin biosynthesis.</title>
        <authorList>
            <person name="Shen Q."/>
            <person name="Zhang L."/>
            <person name="Liao Z."/>
            <person name="Wang S."/>
            <person name="Yan T."/>
            <person name="Shi P."/>
            <person name="Liu M."/>
            <person name="Fu X."/>
            <person name="Pan Q."/>
            <person name="Wang Y."/>
            <person name="Lv Z."/>
            <person name="Lu X."/>
            <person name="Zhang F."/>
            <person name="Jiang W."/>
            <person name="Ma Y."/>
            <person name="Chen M."/>
            <person name="Hao X."/>
            <person name="Li L."/>
            <person name="Tang Y."/>
            <person name="Lv G."/>
            <person name="Zhou Y."/>
            <person name="Sun X."/>
            <person name="Brodelius P.E."/>
            <person name="Rose J.K.C."/>
            <person name="Tang K."/>
        </authorList>
    </citation>
    <scope>NUCLEOTIDE SEQUENCE [LARGE SCALE GENOMIC DNA]</scope>
    <source>
        <strain evidence="3">cv. Huhao1</strain>
        <tissue evidence="2">Leaf</tissue>
    </source>
</reference>
<dbReference type="PANTHER" id="PTHR31286:SF180">
    <property type="entry name" value="OS10G0362600 PROTEIN"/>
    <property type="match status" value="1"/>
</dbReference>
<keyword evidence="3" id="KW-1185">Reference proteome</keyword>
<gene>
    <name evidence="2" type="ORF">CTI12_AA593400</name>
</gene>
<dbReference type="EMBL" id="PKPP01017202">
    <property type="protein sequence ID" value="PWA37129.1"/>
    <property type="molecule type" value="Genomic_DNA"/>
</dbReference>
<feature type="compositionally biased region" description="Polar residues" evidence="1">
    <location>
        <begin position="361"/>
        <end position="373"/>
    </location>
</feature>
<feature type="region of interest" description="Disordered" evidence="1">
    <location>
        <begin position="284"/>
        <end position="375"/>
    </location>
</feature>
<feature type="compositionally biased region" description="Basic and acidic residues" evidence="1">
    <location>
        <begin position="43"/>
        <end position="60"/>
    </location>
</feature>
<name>A0A2U1KK48_ARTAN</name>
<protein>
    <submittedName>
        <fullName evidence="2">Zinc knuckle CX2CX4HX4C</fullName>
    </submittedName>
</protein>
<evidence type="ECO:0000313" key="3">
    <source>
        <dbReference type="Proteomes" id="UP000245207"/>
    </source>
</evidence>
<feature type="compositionally biased region" description="Basic and acidic residues" evidence="1">
    <location>
        <begin position="18"/>
        <end position="36"/>
    </location>
</feature>
<evidence type="ECO:0000256" key="1">
    <source>
        <dbReference type="SAM" id="MobiDB-lite"/>
    </source>
</evidence>
<dbReference type="Proteomes" id="UP000245207">
    <property type="component" value="Unassembled WGS sequence"/>
</dbReference>
<dbReference type="AlphaFoldDB" id="A0A2U1KK48"/>